<evidence type="ECO:0000313" key="2">
    <source>
        <dbReference type="Proteomes" id="UP000285326"/>
    </source>
</evidence>
<reference evidence="1 2" key="1">
    <citation type="journal article" date="2018" name="BMC Genomics">
        <title>Comparative genome analyses reveal sequence features reflecting distinct modes of host-adaptation between dicot and monocot powdery mildew.</title>
        <authorList>
            <person name="Wu Y."/>
            <person name="Ma X."/>
            <person name="Pan Z."/>
            <person name="Kale S.D."/>
            <person name="Song Y."/>
            <person name="King H."/>
            <person name="Zhang Q."/>
            <person name="Presley C."/>
            <person name="Deng X."/>
            <person name="Wei C.I."/>
            <person name="Xiao S."/>
        </authorList>
    </citation>
    <scope>NUCLEOTIDE SEQUENCE [LARGE SCALE GENOMIC DNA]</scope>
    <source>
        <strain evidence="1">UMSG1</strain>
    </source>
</reference>
<sequence length="284" mass="30521">MDSDGSNAQSSIRPTTEPYAWNTKNLLARVGADLTASCSAAACVAPLVTVIDKAIMQNASGQASLFSSLATSCSTFLRRPHIIVFSRPFFLITLLYGGTYLAANTVDTLSAITTNQPASSITSGVSKFAASSTANICLCLFKDAKFAQLFGPSGPPRPFPSSSFALFIMRDYLTIFASFNIPPLLGPLINRQLDPRSQLLLDGQTLAQFAAPAAVQILNTPLHLLGLDLYNRQGTTVRWSQRWAIVRKNWAISAGARMCRILPAFGIGGVLNASVRKNLMQSIE</sequence>
<dbReference type="GO" id="GO:0005739">
    <property type="term" value="C:mitochondrion"/>
    <property type="evidence" value="ECO:0007669"/>
    <property type="project" value="TreeGrafter"/>
</dbReference>
<dbReference type="InterPro" id="IPR038781">
    <property type="entry name" value="C365.16-ike"/>
</dbReference>
<proteinExistence type="predicted"/>
<dbReference type="AlphaFoldDB" id="A0A420JBE4"/>
<organism evidence="1 2">
    <name type="scientific">Golovinomyces cichoracearum</name>
    <dbReference type="NCBI Taxonomy" id="62708"/>
    <lineage>
        <taxon>Eukaryota</taxon>
        <taxon>Fungi</taxon>
        <taxon>Dikarya</taxon>
        <taxon>Ascomycota</taxon>
        <taxon>Pezizomycotina</taxon>
        <taxon>Leotiomycetes</taxon>
        <taxon>Erysiphales</taxon>
        <taxon>Erysiphaceae</taxon>
        <taxon>Golovinomyces</taxon>
    </lineage>
</organism>
<accession>A0A420JBE4</accession>
<gene>
    <name evidence="1" type="ORF">GcM1_146012</name>
</gene>
<dbReference type="PANTHER" id="PTHR37845">
    <property type="entry name" value="SEQUENCE ORPHAN"/>
    <property type="match status" value="1"/>
</dbReference>
<name>A0A420JBE4_9PEZI</name>
<dbReference type="EMBL" id="MCBS01014638">
    <property type="protein sequence ID" value="RKF84077.1"/>
    <property type="molecule type" value="Genomic_DNA"/>
</dbReference>
<dbReference type="Proteomes" id="UP000285326">
    <property type="component" value="Unassembled WGS sequence"/>
</dbReference>
<protein>
    <submittedName>
        <fullName evidence="1">Putative membrane protein</fullName>
    </submittedName>
</protein>
<comment type="caution">
    <text evidence="1">The sequence shown here is derived from an EMBL/GenBank/DDBJ whole genome shotgun (WGS) entry which is preliminary data.</text>
</comment>
<dbReference type="PANTHER" id="PTHR37845:SF1">
    <property type="entry name" value="SEQUENCE ORPHAN"/>
    <property type="match status" value="1"/>
</dbReference>
<evidence type="ECO:0000313" key="1">
    <source>
        <dbReference type="EMBL" id="RKF84077.1"/>
    </source>
</evidence>